<accession>A0A1E5JQQ0</accession>
<organism evidence="1 2">
    <name type="scientific">Legionella parisiensis</name>
    <dbReference type="NCBI Taxonomy" id="45071"/>
    <lineage>
        <taxon>Bacteria</taxon>
        <taxon>Pseudomonadati</taxon>
        <taxon>Pseudomonadota</taxon>
        <taxon>Gammaproteobacteria</taxon>
        <taxon>Legionellales</taxon>
        <taxon>Legionellaceae</taxon>
        <taxon>Legionella</taxon>
    </lineage>
</organism>
<dbReference type="AlphaFoldDB" id="A0A1E5JQQ0"/>
<sequence length="94" mass="11140">MILKITNSQIMHKSKKSSRIIWFKLYTCFERPEQRFRIRIKNKSFPYEPVVASYSRASEFHQMNTKISSIRGIISDVEALFPQIYGLLRIGLWA</sequence>
<proteinExistence type="predicted"/>
<dbReference type="EMBL" id="LSOG01000062">
    <property type="protein sequence ID" value="OEH46780.1"/>
    <property type="molecule type" value="Genomic_DNA"/>
</dbReference>
<evidence type="ECO:0000313" key="1">
    <source>
        <dbReference type="EMBL" id="OEH46780.1"/>
    </source>
</evidence>
<comment type="caution">
    <text evidence="1">The sequence shown here is derived from an EMBL/GenBank/DDBJ whole genome shotgun (WGS) entry which is preliminary data.</text>
</comment>
<keyword evidence="2" id="KW-1185">Reference proteome</keyword>
<dbReference type="PATRIC" id="fig|45071.6.peg.1647"/>
<gene>
    <name evidence="1" type="ORF">lpari_02248</name>
</gene>
<evidence type="ECO:0000313" key="2">
    <source>
        <dbReference type="Proteomes" id="UP000095229"/>
    </source>
</evidence>
<name>A0A1E5JQQ0_9GAMM</name>
<protein>
    <submittedName>
        <fullName evidence="1">Uncharacterized protein</fullName>
    </submittedName>
</protein>
<reference evidence="1 2" key="1">
    <citation type="submission" date="2016-02" db="EMBL/GenBank/DDBJ databases">
        <title>Secondary metabolites in Legionella.</title>
        <authorList>
            <person name="Tobias N.J."/>
            <person name="Bode H.B."/>
        </authorList>
    </citation>
    <scope>NUCLEOTIDE SEQUENCE [LARGE SCALE GENOMIC DNA]</scope>
    <source>
        <strain evidence="1 2">DSM 19216</strain>
    </source>
</reference>
<dbReference type="Proteomes" id="UP000095229">
    <property type="component" value="Unassembled WGS sequence"/>
</dbReference>